<feature type="non-terminal residue" evidence="2">
    <location>
        <position position="121"/>
    </location>
</feature>
<dbReference type="InterPro" id="IPR029030">
    <property type="entry name" value="Caspase-like_dom_sf"/>
</dbReference>
<protein>
    <recommendedName>
        <fullName evidence="1">Caspase family p20 domain-containing protein</fullName>
    </recommendedName>
</protein>
<dbReference type="Pfam" id="PF00656">
    <property type="entry name" value="Peptidase_C14"/>
    <property type="match status" value="1"/>
</dbReference>
<dbReference type="InterPro" id="IPR001309">
    <property type="entry name" value="Pept_C14_p20"/>
</dbReference>
<proteinExistence type="predicted"/>
<evidence type="ECO:0000259" key="1">
    <source>
        <dbReference type="PROSITE" id="PS50208"/>
    </source>
</evidence>
<name>A0A443RV16_9ACAR</name>
<reference evidence="2 3" key="1">
    <citation type="journal article" date="2018" name="Gigascience">
        <title>Genomes of trombidid mites reveal novel predicted allergens and laterally-transferred genes associated with secondary metabolism.</title>
        <authorList>
            <person name="Dong X."/>
            <person name="Chaisiri K."/>
            <person name="Xia D."/>
            <person name="Armstrong S.D."/>
            <person name="Fang Y."/>
            <person name="Donnelly M.J."/>
            <person name="Kadowaki T."/>
            <person name="McGarry J.W."/>
            <person name="Darby A.C."/>
            <person name="Makepeace B.L."/>
        </authorList>
    </citation>
    <scope>NUCLEOTIDE SEQUENCE [LARGE SCALE GENOMIC DNA]</scope>
    <source>
        <strain evidence="2">UoL-UT</strain>
    </source>
</reference>
<accession>A0A443RV16</accession>
<comment type="caution">
    <text evidence="2">The sequence shown here is derived from an EMBL/GenBank/DDBJ whole genome shotgun (WGS) entry which is preliminary data.</text>
</comment>
<keyword evidence="3" id="KW-1185">Reference proteome</keyword>
<dbReference type="AlphaFoldDB" id="A0A443RV16"/>
<dbReference type="SUPFAM" id="SSF52129">
    <property type="entry name" value="Caspase-like"/>
    <property type="match status" value="1"/>
</dbReference>
<sequence>MSLYKQMAKDKLRTLEVDPNKILTIIIGNYEYSESKANLPLVVNDLESLEKLFRERNHNVYSFANVTFEILDRILFKIAHSEQVPKSLIFYYTGHGDCVQAEVSHLIENKEVPSVVKKISV</sequence>
<dbReference type="Proteomes" id="UP000288716">
    <property type="component" value="Unassembled WGS sequence"/>
</dbReference>
<dbReference type="EMBL" id="NCKV01028994">
    <property type="protein sequence ID" value="RWS19202.1"/>
    <property type="molecule type" value="Genomic_DNA"/>
</dbReference>
<gene>
    <name evidence="2" type="ORF">B4U80_14485</name>
</gene>
<feature type="domain" description="Caspase family p20" evidence="1">
    <location>
        <begin position="23"/>
        <end position="96"/>
    </location>
</feature>
<organism evidence="2 3">
    <name type="scientific">Leptotrombidium deliense</name>
    <dbReference type="NCBI Taxonomy" id="299467"/>
    <lineage>
        <taxon>Eukaryota</taxon>
        <taxon>Metazoa</taxon>
        <taxon>Ecdysozoa</taxon>
        <taxon>Arthropoda</taxon>
        <taxon>Chelicerata</taxon>
        <taxon>Arachnida</taxon>
        <taxon>Acari</taxon>
        <taxon>Acariformes</taxon>
        <taxon>Trombidiformes</taxon>
        <taxon>Prostigmata</taxon>
        <taxon>Anystina</taxon>
        <taxon>Parasitengona</taxon>
        <taxon>Trombiculoidea</taxon>
        <taxon>Trombiculidae</taxon>
        <taxon>Leptotrombidium</taxon>
    </lineage>
</organism>
<dbReference type="InterPro" id="IPR011600">
    <property type="entry name" value="Pept_C14_caspase"/>
</dbReference>
<dbReference type="PROSITE" id="PS50208">
    <property type="entry name" value="CASPASE_P20"/>
    <property type="match status" value="1"/>
</dbReference>
<dbReference type="VEuPathDB" id="VectorBase:LDEU012838"/>
<evidence type="ECO:0000313" key="3">
    <source>
        <dbReference type="Proteomes" id="UP000288716"/>
    </source>
</evidence>
<dbReference type="GO" id="GO:0004197">
    <property type="term" value="F:cysteine-type endopeptidase activity"/>
    <property type="evidence" value="ECO:0007669"/>
    <property type="project" value="InterPro"/>
</dbReference>
<dbReference type="Gene3D" id="3.40.50.1460">
    <property type="match status" value="1"/>
</dbReference>
<evidence type="ECO:0000313" key="2">
    <source>
        <dbReference type="EMBL" id="RWS19202.1"/>
    </source>
</evidence>
<dbReference type="GO" id="GO:0006508">
    <property type="term" value="P:proteolysis"/>
    <property type="evidence" value="ECO:0007669"/>
    <property type="project" value="InterPro"/>
</dbReference>